<dbReference type="RefSeq" id="WP_406645694.1">
    <property type="nucleotide sequence ID" value="NZ_CP123584.1"/>
</dbReference>
<evidence type="ECO:0000313" key="3">
    <source>
        <dbReference type="EMBL" id="WZK88309.1"/>
    </source>
</evidence>
<keyword evidence="3" id="KW-0695">RNA-directed DNA polymerase</keyword>
<dbReference type="EMBL" id="CP123584">
    <property type="protein sequence ID" value="WZK88309.1"/>
    <property type="molecule type" value="Genomic_DNA"/>
</dbReference>
<dbReference type="PANTHER" id="PTHR34047">
    <property type="entry name" value="NUCLEAR INTRON MATURASE 1, MITOCHONDRIAL-RELATED"/>
    <property type="match status" value="1"/>
</dbReference>
<name>A0ABZ2XQE0_9RHOB</name>
<comment type="similarity">
    <text evidence="1">Belongs to the bacterial reverse transcriptase family.</text>
</comment>
<dbReference type="Proteomes" id="UP001623232">
    <property type="component" value="Chromosome"/>
</dbReference>
<dbReference type="InterPro" id="IPR051083">
    <property type="entry name" value="GrpII_Intron_Splice-Mob/Def"/>
</dbReference>
<accession>A0ABZ2XQE0</accession>
<dbReference type="PANTHER" id="PTHR34047:SF8">
    <property type="entry name" value="PROTEIN YKFC"/>
    <property type="match status" value="1"/>
</dbReference>
<protein>
    <submittedName>
        <fullName evidence="3">Reverse transcriptase domain-containing protein</fullName>
    </submittedName>
</protein>
<reference evidence="3 4" key="1">
    <citation type="submission" date="2023-04" db="EMBL/GenBank/DDBJ databases">
        <title>Complete genome sequence of Alisedimentitalea scapharcae.</title>
        <authorList>
            <person name="Rong J.-C."/>
            <person name="Yi M.-L."/>
            <person name="Zhao Q."/>
        </authorList>
    </citation>
    <scope>NUCLEOTIDE SEQUENCE [LARGE SCALE GENOMIC DNA]</scope>
    <source>
        <strain evidence="3 4">KCTC 42119</strain>
    </source>
</reference>
<dbReference type="PROSITE" id="PS50878">
    <property type="entry name" value="RT_POL"/>
    <property type="match status" value="1"/>
</dbReference>
<gene>
    <name evidence="3" type="ORF">QEZ52_17150</name>
</gene>
<proteinExistence type="inferred from homology"/>
<dbReference type="InterPro" id="IPR043502">
    <property type="entry name" value="DNA/RNA_pol_sf"/>
</dbReference>
<organism evidence="3 4">
    <name type="scientific">Aliisedimentitalea scapharcae</name>
    <dbReference type="NCBI Taxonomy" id="1524259"/>
    <lineage>
        <taxon>Bacteria</taxon>
        <taxon>Pseudomonadati</taxon>
        <taxon>Pseudomonadota</taxon>
        <taxon>Alphaproteobacteria</taxon>
        <taxon>Rhodobacterales</taxon>
        <taxon>Roseobacteraceae</taxon>
        <taxon>Aliisedimentitalea</taxon>
    </lineage>
</organism>
<evidence type="ECO:0000256" key="1">
    <source>
        <dbReference type="ARBA" id="ARBA00034120"/>
    </source>
</evidence>
<evidence type="ECO:0000259" key="2">
    <source>
        <dbReference type="PROSITE" id="PS50878"/>
    </source>
</evidence>
<dbReference type="GO" id="GO:0003964">
    <property type="term" value="F:RNA-directed DNA polymerase activity"/>
    <property type="evidence" value="ECO:0007669"/>
    <property type="project" value="UniProtKB-KW"/>
</dbReference>
<keyword evidence="3" id="KW-0548">Nucleotidyltransferase</keyword>
<dbReference type="SUPFAM" id="SSF56672">
    <property type="entry name" value="DNA/RNA polymerases"/>
    <property type="match status" value="1"/>
</dbReference>
<keyword evidence="4" id="KW-1185">Reference proteome</keyword>
<keyword evidence="3" id="KW-0808">Transferase</keyword>
<evidence type="ECO:0000313" key="4">
    <source>
        <dbReference type="Proteomes" id="UP001623232"/>
    </source>
</evidence>
<dbReference type="Pfam" id="PF00078">
    <property type="entry name" value="RVT_1"/>
    <property type="match status" value="1"/>
</dbReference>
<dbReference type="InterPro" id="IPR000477">
    <property type="entry name" value="RT_dom"/>
</dbReference>
<sequence length="438" mass="49948">MEKTYEPEPAINYQIPKPDGSKRSIMAFSIPDAALANVVLKRTRDRNTKRLSPSSYAYHPDKNVFDAVLALQEYDHDGKLFAVQIDFEKYFDNIPSWYLDAKINDAKKISLTPHERYVFDRFMHHRSAEPKAYNAGKFARRYKGTPQGSSVSLLLANLANHDLDVKLASTAGKFVRFADDVVALCSSYDQAQRIEECFVGHCRASGLVLNGEKSPGIAIISDETQELRTYPHVDYLGYRISDAGLSMPEKTISRMKTRASRLINLYLIQYLNVGYNKSRASIHPKQYDWDLLGLIYELRRSLYGGLSEADLHGFIFDGKKLPKMKGLMGFYCLLDDPEALRELDGWLLSTVRRAMKKRQQILQRSYGAKCPLPTNRELALGEWIDPTAWRGGDSPETRMPSFIRGWRAARKHFYTFGLEQVQAPSYGAYTDVADLFDY</sequence>
<feature type="domain" description="Reverse transcriptase" evidence="2">
    <location>
        <begin position="1"/>
        <end position="240"/>
    </location>
</feature>